<dbReference type="AlphaFoldDB" id="A0A0E3VYT7"/>
<name>A0A0E3VYT7_9GAMM</name>
<evidence type="ECO:0000313" key="1">
    <source>
        <dbReference type="EMBL" id="CDN67487.1"/>
    </source>
</evidence>
<sequence length="73" mass="8057">GNKRALCRANSVRGNQMTALSVKYTADLIRGLQTLTVEDIRSNLTKVYSRIIAACQRVDRHPSSVTLLPVSKT</sequence>
<proteinExistence type="predicted"/>
<protein>
    <submittedName>
        <fullName evidence="1">Uncharacterized protein</fullName>
    </submittedName>
</protein>
<dbReference type="SUPFAM" id="SSF51419">
    <property type="entry name" value="PLP-binding barrel"/>
    <property type="match status" value="1"/>
</dbReference>
<feature type="non-terminal residue" evidence="1">
    <location>
        <position position="1"/>
    </location>
</feature>
<accession>A0A0E3VYT7</accession>
<dbReference type="InterPro" id="IPR029066">
    <property type="entry name" value="PLP-binding_barrel"/>
</dbReference>
<dbReference type="EMBL" id="HG939493">
    <property type="protein sequence ID" value="CDN67487.1"/>
    <property type="molecule type" value="Genomic_DNA"/>
</dbReference>
<dbReference type="Gene3D" id="3.20.20.10">
    <property type="entry name" value="Alanine racemase"/>
    <property type="match status" value="1"/>
</dbReference>
<organism evidence="1">
    <name type="scientific">uncultured Xylella sp</name>
    <dbReference type="NCBI Taxonomy" id="483031"/>
    <lineage>
        <taxon>Bacteria</taxon>
        <taxon>Pseudomonadati</taxon>
        <taxon>Pseudomonadota</taxon>
        <taxon>Gammaproteobacteria</taxon>
        <taxon>Lysobacterales</taxon>
        <taxon>Lysobacteraceae</taxon>
        <taxon>Xylella</taxon>
        <taxon>environmental samples</taxon>
    </lineage>
</organism>
<reference evidence="1" key="1">
    <citation type="submission" date="2014-02" db="EMBL/GenBank/DDBJ databases">
        <title>Multilocus system typing of Xylella fastidiosa infecting olive trees in Apulia region (southern Italy).</title>
        <authorList>
            <person name="Elbeaino T."/>
            <person name="Abu Kubaa R."/>
            <person name="Valentini F."/>
            <person name="D'onghia A."/>
        </authorList>
    </citation>
    <scope>NUCLEOTIDE SEQUENCE</scope>
</reference>
<feature type="non-terminal residue" evidence="1">
    <location>
        <position position="73"/>
    </location>
</feature>